<keyword evidence="2" id="KW-1185">Reference proteome</keyword>
<sequence length="1289" mass="145292">MTDRVAEREREDRKAYCRPKSSDPDENDAELVETFTFEYNPHHFPGHEQPVTHGMLRAWHQNALFPNGVETELLTINAAESFIAEGDKSVVTLYCKKDALDATPDSQNQIHWLHVKHTEEVIDVIKTLITCCPFIHRGYQTLALGLLDRVLPQNVDIYRGMNQKRSRTFVARSDGEPDGNPFRRDSVTHISTPYLMFCERQTGQENTDAMQTLLSSQLGYDGGEYGRELRVLSETQKWLGKETIHVARMRSLVIGPEVLLTWGELPLSAICKDSIQVDDSDSRPPTTVRICDFRHGTYVSSVKYDTSFAELNAHIKNLTRLENFDICEDSQNAPKMTSESWAKLLARASARLTDIHLRLQRKQPEKRRKPPSEPHSSWDVMVVNDSSAYNKLDTTYYLSSSDDGSGKRTRTLEAPPTSRPQPLAVTRFNLPSSDDSDHLANLDTFDASADERNDKDSSWSNRVSNVSDRWPDENEQSEEERKKLPLLLPEPGAEHPNTRETLKSLENQATPFLMWRVGDADGHGNKSKEGNFSTMIRLLGKVDTNLKRNDKYGKIYTNGYRCSLAELRRRHEDLISSTTAANIAVANDTPRETPNDTKAPETSNEPGERPEPVSKTPSGGGDGVSETSSMRGNPGSDAASEGVTLHLSVTEKAEHLVNVIFQDSLSILGLFVPIKEVAAEAGIIAVLDRYWGALDVLFRNILFSARMHAQDSEQSWQVRGFCRLRGGAPAQETCHACEVGAEYTLVDALEHLHAGKMSSEAHEIPQRPDEDPCTVWLQPSKTPTENVVLSELIHNLQMFSDNLKTTLDHVKELHLFIAHPGGGMNGHAEKQSSSAEPDGNADGKMNSEQQPGRSKPATPALPISLLRAFEHIVTLFAVQARNTVLTMRRTENETKWRKREGQARRAQALLMNVVKEYLERSKQDLIQSIAAECGKAVRLGAVGPEYIAGMVMVNVQPGVFRSGAGCSDVPRAFVDPGRDLRMGTRRRVVTWTEDPDGGDKACGEPPDGQKRAEMMSLDLIALYTEHARALTFSATMRPQRQAFFAIRAFEEELRAIHRLYNTQRHSVTNFGRVTNSDSFPVTNRERKARFALESGLVRRSIKDRKRDMDELEYMLDWMRELRQRVIESIEVLDEGHGKAIRVFTLVTLFFLPLSFVTSFFGMNTSDVRDMDQNSTLYWAVALPVTLFVLGVAYLYGYRWEDLTQRITRKTWLEQGLATMEGGDGDKGARDRSKWARGGAFQRKTTTMDSYGLRRNTTKWMRGETYDRKTTTMDSYGQVKARRSWGRPWA</sequence>
<evidence type="ECO:0000313" key="2">
    <source>
        <dbReference type="Proteomes" id="UP001148737"/>
    </source>
</evidence>
<gene>
    <name evidence="1" type="ORF">NLG97_g5786</name>
</gene>
<proteinExistence type="predicted"/>
<accession>A0ACC1QS15</accession>
<name>A0ACC1QS15_9HYPO</name>
<organism evidence="1 2">
    <name type="scientific">Lecanicillium saksenae</name>
    <dbReference type="NCBI Taxonomy" id="468837"/>
    <lineage>
        <taxon>Eukaryota</taxon>
        <taxon>Fungi</taxon>
        <taxon>Dikarya</taxon>
        <taxon>Ascomycota</taxon>
        <taxon>Pezizomycotina</taxon>
        <taxon>Sordariomycetes</taxon>
        <taxon>Hypocreomycetidae</taxon>
        <taxon>Hypocreales</taxon>
        <taxon>Cordycipitaceae</taxon>
        <taxon>Lecanicillium</taxon>
    </lineage>
</organism>
<dbReference type="Proteomes" id="UP001148737">
    <property type="component" value="Unassembled WGS sequence"/>
</dbReference>
<reference evidence="1" key="1">
    <citation type="submission" date="2022-07" db="EMBL/GenBank/DDBJ databases">
        <title>Genome Sequence of Lecanicillium saksenae.</title>
        <authorList>
            <person name="Buettner E."/>
        </authorList>
    </citation>
    <scope>NUCLEOTIDE SEQUENCE</scope>
    <source>
        <strain evidence="1">VT-O1</strain>
    </source>
</reference>
<comment type="caution">
    <text evidence="1">The sequence shown here is derived from an EMBL/GenBank/DDBJ whole genome shotgun (WGS) entry which is preliminary data.</text>
</comment>
<evidence type="ECO:0000313" key="1">
    <source>
        <dbReference type="EMBL" id="KAJ3490413.1"/>
    </source>
</evidence>
<protein>
    <submittedName>
        <fullName evidence="1">Uncharacterized protein</fullName>
    </submittedName>
</protein>
<dbReference type="EMBL" id="JANAKD010000690">
    <property type="protein sequence ID" value="KAJ3490413.1"/>
    <property type="molecule type" value="Genomic_DNA"/>
</dbReference>